<accession>A0A7V9A7I3</accession>
<evidence type="ECO:0000256" key="1">
    <source>
        <dbReference type="SAM" id="SignalP"/>
    </source>
</evidence>
<organism evidence="2 3">
    <name type="scientific">Bremerella alba</name>
    <dbReference type="NCBI Taxonomy" id="980252"/>
    <lineage>
        <taxon>Bacteria</taxon>
        <taxon>Pseudomonadati</taxon>
        <taxon>Planctomycetota</taxon>
        <taxon>Planctomycetia</taxon>
        <taxon>Pirellulales</taxon>
        <taxon>Pirellulaceae</taxon>
        <taxon>Bremerella</taxon>
    </lineage>
</organism>
<feature type="chain" id="PRO_5031574324" description="Carboxypeptidase regulatory-like domain-containing protein" evidence="1">
    <location>
        <begin position="29"/>
        <end position="157"/>
    </location>
</feature>
<feature type="signal peptide" evidence="1">
    <location>
        <begin position="1"/>
        <end position="28"/>
    </location>
</feature>
<keyword evidence="3" id="KW-1185">Reference proteome</keyword>
<name>A0A7V9A7I3_9BACT</name>
<comment type="caution">
    <text evidence="2">The sequence shown here is derived from an EMBL/GenBank/DDBJ whole genome shotgun (WGS) entry which is preliminary data.</text>
</comment>
<sequence length="157" mass="16660">MLKRYYTLALFILVLSILGCTPSDQPQAYPTSGVVLFQGEPMKGGGAISFVPSSSLQGKAAGGEIRKDGTFVMSTYADGDGSIAGKFRVMIVQSVSQEPEMITPDGGGEPIMASGPIETVAKSDRIPFIYADPVKSPITVEITTQGPNDLKIDLKRM</sequence>
<protein>
    <recommendedName>
        <fullName evidence="4">Carboxypeptidase regulatory-like domain-containing protein</fullName>
    </recommendedName>
</protein>
<proteinExistence type="predicted"/>
<evidence type="ECO:0008006" key="4">
    <source>
        <dbReference type="Google" id="ProtNLM"/>
    </source>
</evidence>
<reference evidence="2 3" key="1">
    <citation type="submission" date="2020-05" db="EMBL/GenBank/DDBJ databases">
        <title>Bremerella alba sp. nov., a novel planctomycete isolated from the surface of the macroalga Fucus spiralis.</title>
        <authorList>
            <person name="Godinho O."/>
            <person name="Botelho R."/>
            <person name="Albuquerque L."/>
            <person name="Wiegand S."/>
            <person name="Da Costa M.S."/>
            <person name="Lobo-Da-Cunha A."/>
            <person name="Jogler C."/>
            <person name="Lage O.M."/>
        </authorList>
    </citation>
    <scope>NUCLEOTIDE SEQUENCE [LARGE SCALE GENOMIC DNA]</scope>
    <source>
        <strain evidence="2 3">FF15</strain>
    </source>
</reference>
<gene>
    <name evidence="2" type="ORF">HOV93_26110</name>
</gene>
<dbReference type="Proteomes" id="UP000551616">
    <property type="component" value="Unassembled WGS sequence"/>
</dbReference>
<dbReference type="RefSeq" id="WP_207396847.1">
    <property type="nucleotide sequence ID" value="NZ_JABRWO010000006.1"/>
</dbReference>
<dbReference type="EMBL" id="JABRWO010000006">
    <property type="protein sequence ID" value="MBA2115430.1"/>
    <property type="molecule type" value="Genomic_DNA"/>
</dbReference>
<dbReference type="AlphaFoldDB" id="A0A7V9A7I3"/>
<evidence type="ECO:0000313" key="2">
    <source>
        <dbReference type="EMBL" id="MBA2115430.1"/>
    </source>
</evidence>
<evidence type="ECO:0000313" key="3">
    <source>
        <dbReference type="Proteomes" id="UP000551616"/>
    </source>
</evidence>
<dbReference type="PROSITE" id="PS51257">
    <property type="entry name" value="PROKAR_LIPOPROTEIN"/>
    <property type="match status" value="1"/>
</dbReference>
<keyword evidence="1" id="KW-0732">Signal</keyword>